<dbReference type="Pfam" id="PF01575">
    <property type="entry name" value="MaoC_dehydratas"/>
    <property type="match status" value="1"/>
</dbReference>
<accession>A0A561WLP8</accession>
<name>A0A561WLP8_ACTTI</name>
<evidence type="ECO:0000259" key="2">
    <source>
        <dbReference type="Pfam" id="PF01575"/>
    </source>
</evidence>
<dbReference type="AlphaFoldDB" id="A0A561WLP8"/>
<dbReference type="PANTHER" id="PTHR42993:SF1">
    <property type="entry name" value="MAOC-LIKE DEHYDRATASE DOMAIN-CONTAINING PROTEIN"/>
    <property type="match status" value="1"/>
</dbReference>
<reference evidence="3 4" key="1">
    <citation type="submission" date="2019-06" db="EMBL/GenBank/DDBJ databases">
        <title>Sequencing the genomes of 1000 actinobacteria strains.</title>
        <authorList>
            <person name="Klenk H.-P."/>
        </authorList>
    </citation>
    <scope>NUCLEOTIDE SEQUENCE [LARGE SCALE GENOMIC DNA]</scope>
    <source>
        <strain evidence="3 4">DSM 43866</strain>
    </source>
</reference>
<proteinExistence type="inferred from homology"/>
<comment type="similarity">
    <text evidence="1">Belongs to the enoyl-CoA hydratase/isomerase family.</text>
</comment>
<evidence type="ECO:0000256" key="1">
    <source>
        <dbReference type="ARBA" id="ARBA00005254"/>
    </source>
</evidence>
<dbReference type="InterPro" id="IPR029069">
    <property type="entry name" value="HotDog_dom_sf"/>
</dbReference>
<protein>
    <submittedName>
        <fullName evidence="3">Acyl dehydratase</fullName>
    </submittedName>
</protein>
<dbReference type="RefSeq" id="WP_122977849.1">
    <property type="nucleotide sequence ID" value="NZ_BOMX01000107.1"/>
</dbReference>
<dbReference type="Gene3D" id="3.10.129.10">
    <property type="entry name" value="Hotdog Thioesterase"/>
    <property type="match status" value="1"/>
</dbReference>
<evidence type="ECO:0000313" key="3">
    <source>
        <dbReference type="EMBL" id="TWG24794.1"/>
    </source>
</evidence>
<keyword evidence="4" id="KW-1185">Reference proteome</keyword>
<dbReference type="EMBL" id="VIWY01000002">
    <property type="protein sequence ID" value="TWG24794.1"/>
    <property type="molecule type" value="Genomic_DNA"/>
</dbReference>
<evidence type="ECO:0000313" key="4">
    <source>
        <dbReference type="Proteomes" id="UP000320239"/>
    </source>
</evidence>
<organism evidence="3 4">
    <name type="scientific">Actinoplanes teichomyceticus</name>
    <dbReference type="NCBI Taxonomy" id="1867"/>
    <lineage>
        <taxon>Bacteria</taxon>
        <taxon>Bacillati</taxon>
        <taxon>Actinomycetota</taxon>
        <taxon>Actinomycetes</taxon>
        <taxon>Micromonosporales</taxon>
        <taxon>Micromonosporaceae</taxon>
        <taxon>Actinoplanes</taxon>
    </lineage>
</organism>
<dbReference type="OrthoDB" id="9801735at2"/>
<dbReference type="SUPFAM" id="SSF54637">
    <property type="entry name" value="Thioesterase/thiol ester dehydrase-isomerase"/>
    <property type="match status" value="1"/>
</dbReference>
<sequence length="153" mass="16470">MSARRTPVTGLPALVGEELGVSDWRDVSAATVTAFAEITGDRQWIHVDAERAAAGPFGAPVAHGFLLMSMVPAMLSEVVDVIGADHVVNKGVSDVRLLSPVRVGDRVRGRVRVARVRPRPRGFWETDYGVELAAEGSGTPALRMTLTLLYHVE</sequence>
<dbReference type="Proteomes" id="UP000320239">
    <property type="component" value="Unassembled WGS sequence"/>
</dbReference>
<gene>
    <name evidence="3" type="ORF">FHX34_1021357</name>
</gene>
<comment type="caution">
    <text evidence="3">The sequence shown here is derived from an EMBL/GenBank/DDBJ whole genome shotgun (WGS) entry which is preliminary data.</text>
</comment>
<dbReference type="PANTHER" id="PTHR42993">
    <property type="entry name" value="MAOC-LIKE DEHYDRATASE DOMAIN-CONTAINING PROTEIN"/>
    <property type="match status" value="1"/>
</dbReference>
<feature type="domain" description="MaoC-like" evidence="2">
    <location>
        <begin position="15"/>
        <end position="117"/>
    </location>
</feature>
<dbReference type="InterPro" id="IPR002539">
    <property type="entry name" value="MaoC-like_dom"/>
</dbReference>